<dbReference type="EMBL" id="QPID01000009">
    <property type="protein sequence ID" value="RCU45715.1"/>
    <property type="molecule type" value="Genomic_DNA"/>
</dbReference>
<dbReference type="SUPFAM" id="SSF48230">
    <property type="entry name" value="Chondroitin AC/alginate lyase"/>
    <property type="match status" value="1"/>
</dbReference>
<dbReference type="Proteomes" id="UP000252558">
    <property type="component" value="Unassembled WGS sequence"/>
</dbReference>
<reference evidence="1 2" key="1">
    <citation type="submission" date="2018-07" db="EMBL/GenBank/DDBJ databases">
        <title>Corallincola holothuriorum sp. nov., a new facultative anaerobe isolated from sea cucumber Apostichopus japonicus.</title>
        <authorList>
            <person name="Xia H."/>
        </authorList>
    </citation>
    <scope>NUCLEOTIDE SEQUENCE [LARGE SCALE GENOMIC DNA]</scope>
    <source>
        <strain evidence="1 2">C4</strain>
    </source>
</reference>
<comment type="caution">
    <text evidence="1">The sequence shown here is derived from an EMBL/GenBank/DDBJ whole genome shotgun (WGS) entry which is preliminary data.</text>
</comment>
<accession>A0A368N840</accession>
<dbReference type="PROSITE" id="PS51257">
    <property type="entry name" value="PROKAR_LIPOPROTEIN"/>
    <property type="match status" value="1"/>
</dbReference>
<dbReference type="OrthoDB" id="6221234at2"/>
<gene>
    <name evidence="1" type="ORF">DU002_14750</name>
</gene>
<protein>
    <recommendedName>
        <fullName evidence="3">BIG2 domain-containing protein</fullName>
    </recommendedName>
</protein>
<proteinExistence type="predicted"/>
<dbReference type="RefSeq" id="WP_114339165.1">
    <property type="nucleotide sequence ID" value="NZ_QPID01000009.1"/>
</dbReference>
<dbReference type="Gene3D" id="2.70.98.70">
    <property type="match status" value="1"/>
</dbReference>
<sequence>MIQRITEQRPKYSPLFILATSLLLVACGGGGGGSDTPVDDAPVAMALSLSAGKTELKMGDTSQLALNVAYDDGSSQPVSASDLQWQCVSSAVEIDQNNLLTAKQSGTTDCTANWQQLSLLVSFSVAESSVVVDLIRTSPLGPLTLTVGTQQTVGVFAHYSDDSITQISSGLVWQCDSDAVSMSGERTDQVGHLLTAVAPGQATCSVQWQGLSTELQVTVQQVSEVSAELSLSFLEHLKDSDQDLSRFTAWVERAVAGNPGYGFSPVDAVYLYYLTADERYIQHAITLVEQQVLDAETKIAEGQKPKVSSDSYLHVGRFISELAYTYAYSGELLSDGQKLRWRQYAEQAVWNVWHHKEAEWGGQPFPWSGWAVTQPGNNYHFSFLKATMTWGLADKNEHWLTLLKEQKLPTLVAYFADFEGGGSREGTGYGVAQGNLFDLYQIWKDATGMDLAGRSPHARQTIDYWIHATTPTLDQFAPIGDQSRVSFPRLFDYHENLIHRAASLNIGSPEAKRGKWWLDNNSVTEIVYGFNLHTTLLAQEPEPVAPTDLVYHSKGAGHLFVRSSWQPDATWLSVVAGIYDESHASRDQGAFSLFKDEWLAVTQNIWSHSGIHQATEVHNTLRFVENGETVRQNLDAESSMDYQVVGDTTTIQMELSPVYGKNNSITSWQRDITFTADEVMVFDQCVITSDVEAIWQINLPVQPEILADGSIQSGQLLITPMVPAAPDISVINWVDVNASEYKNGHYKLELSGGDCRYQVRLNVL</sequence>
<evidence type="ECO:0000313" key="2">
    <source>
        <dbReference type="Proteomes" id="UP000252558"/>
    </source>
</evidence>
<dbReference type="AlphaFoldDB" id="A0A368N840"/>
<dbReference type="Gene3D" id="1.50.10.100">
    <property type="entry name" value="Chondroitin AC/alginate lyase"/>
    <property type="match status" value="1"/>
</dbReference>
<evidence type="ECO:0008006" key="3">
    <source>
        <dbReference type="Google" id="ProtNLM"/>
    </source>
</evidence>
<keyword evidence="2" id="KW-1185">Reference proteome</keyword>
<evidence type="ECO:0000313" key="1">
    <source>
        <dbReference type="EMBL" id="RCU45715.1"/>
    </source>
</evidence>
<organism evidence="1 2">
    <name type="scientific">Corallincola holothuriorum</name>
    <dbReference type="NCBI Taxonomy" id="2282215"/>
    <lineage>
        <taxon>Bacteria</taxon>
        <taxon>Pseudomonadati</taxon>
        <taxon>Pseudomonadota</taxon>
        <taxon>Gammaproteobacteria</taxon>
        <taxon>Alteromonadales</taxon>
        <taxon>Psychromonadaceae</taxon>
        <taxon>Corallincola</taxon>
    </lineage>
</organism>
<dbReference type="Gene3D" id="2.60.40.1080">
    <property type="match status" value="2"/>
</dbReference>
<name>A0A368N840_9GAMM</name>
<dbReference type="InterPro" id="IPR008929">
    <property type="entry name" value="Chondroitin_lyas"/>
</dbReference>